<feature type="domain" description="Xylose isomerase-like TIM barrel" evidence="1">
    <location>
        <begin position="51"/>
        <end position="260"/>
    </location>
</feature>
<organism evidence="2 3">
    <name type="scientific">Parasphingorhabdus litoris</name>
    <dbReference type="NCBI Taxonomy" id="394733"/>
    <lineage>
        <taxon>Bacteria</taxon>
        <taxon>Pseudomonadati</taxon>
        <taxon>Pseudomonadota</taxon>
        <taxon>Alphaproteobacteria</taxon>
        <taxon>Sphingomonadales</taxon>
        <taxon>Sphingomonadaceae</taxon>
        <taxon>Parasphingorhabdus</taxon>
    </lineage>
</organism>
<gene>
    <name evidence="2" type="ORF">GCM10009096_31330</name>
</gene>
<dbReference type="SUPFAM" id="SSF51658">
    <property type="entry name" value="Xylose isomerase-like"/>
    <property type="match status" value="1"/>
</dbReference>
<protein>
    <submittedName>
        <fullName evidence="2">TIM barrel protein</fullName>
    </submittedName>
</protein>
<reference evidence="2 3" key="1">
    <citation type="journal article" date="2019" name="Int. J. Syst. Evol. Microbiol.">
        <title>The Global Catalogue of Microorganisms (GCM) 10K type strain sequencing project: providing services to taxonomists for standard genome sequencing and annotation.</title>
        <authorList>
            <consortium name="The Broad Institute Genomics Platform"/>
            <consortium name="The Broad Institute Genome Sequencing Center for Infectious Disease"/>
            <person name="Wu L."/>
            <person name="Ma J."/>
        </authorList>
    </citation>
    <scope>NUCLEOTIDE SEQUENCE [LARGE SCALE GENOMIC DNA]</scope>
    <source>
        <strain evidence="2 3">JCM 14162</strain>
    </source>
</reference>
<dbReference type="Proteomes" id="UP001500713">
    <property type="component" value="Unassembled WGS sequence"/>
</dbReference>
<evidence type="ECO:0000313" key="3">
    <source>
        <dbReference type="Proteomes" id="UP001500713"/>
    </source>
</evidence>
<name>A0ABN1AY35_9SPHN</name>
<dbReference type="RefSeq" id="WP_229955659.1">
    <property type="nucleotide sequence ID" value="NZ_BAAAEM010000003.1"/>
</dbReference>
<dbReference type="Pfam" id="PF01261">
    <property type="entry name" value="AP_endonuc_2"/>
    <property type="match status" value="1"/>
</dbReference>
<dbReference type="PANTHER" id="PTHR12110">
    <property type="entry name" value="HYDROXYPYRUVATE ISOMERASE"/>
    <property type="match status" value="1"/>
</dbReference>
<keyword evidence="3" id="KW-1185">Reference proteome</keyword>
<dbReference type="InterPro" id="IPR050312">
    <property type="entry name" value="IolE/XylAMocC-like"/>
</dbReference>
<dbReference type="PANTHER" id="PTHR12110:SF48">
    <property type="entry name" value="BLL3656 PROTEIN"/>
    <property type="match status" value="1"/>
</dbReference>
<proteinExistence type="predicted"/>
<dbReference type="InterPro" id="IPR013022">
    <property type="entry name" value="Xyl_isomerase-like_TIM-brl"/>
</dbReference>
<sequence>MRDLALHQITMTQGGPIGLVRFAAKASLKKVCLFTATPLDAHDKPMFAIVEPSDKTEFQSLLADNDVSIINAEYFPIMPETDVTGYAAALELAAELGAKRAVTHIHEVDPTRIADQLSALCKMARDLGMEVGLEFTGFAKGCDSLEKAVNLHRTINQPNLKIAIDALHLFRTGGTLEQLKTVDPQSIGYAQICDGPHFRKSDDYIEEAMNRMIPGEGMFPLRAMIDLLGEHVDLDIEVPHYASGSFFDAENWALEAIAASKELLE</sequence>
<dbReference type="InterPro" id="IPR036237">
    <property type="entry name" value="Xyl_isomerase-like_sf"/>
</dbReference>
<evidence type="ECO:0000259" key="1">
    <source>
        <dbReference type="Pfam" id="PF01261"/>
    </source>
</evidence>
<comment type="caution">
    <text evidence="2">The sequence shown here is derived from an EMBL/GenBank/DDBJ whole genome shotgun (WGS) entry which is preliminary data.</text>
</comment>
<dbReference type="EMBL" id="BAAAEM010000003">
    <property type="protein sequence ID" value="GAA0486283.1"/>
    <property type="molecule type" value="Genomic_DNA"/>
</dbReference>
<evidence type="ECO:0000313" key="2">
    <source>
        <dbReference type="EMBL" id="GAA0486283.1"/>
    </source>
</evidence>
<accession>A0ABN1AY35</accession>
<dbReference type="Gene3D" id="3.20.20.150">
    <property type="entry name" value="Divalent-metal-dependent TIM barrel enzymes"/>
    <property type="match status" value="1"/>
</dbReference>